<gene>
    <name evidence="10" type="ORF">LGLO00237_LOCUS11682</name>
</gene>
<protein>
    <recommendedName>
        <fullName evidence="9">Protein kinase domain-containing protein</fullName>
    </recommendedName>
</protein>
<feature type="compositionally biased region" description="Low complexity" evidence="8">
    <location>
        <begin position="107"/>
        <end position="126"/>
    </location>
</feature>
<evidence type="ECO:0000256" key="5">
    <source>
        <dbReference type="ARBA" id="ARBA00023193"/>
    </source>
</evidence>
<dbReference type="PROSITE" id="PS00108">
    <property type="entry name" value="PROTEIN_KINASE_ST"/>
    <property type="match status" value="1"/>
</dbReference>
<dbReference type="GO" id="GO:0005634">
    <property type="term" value="C:nucleus"/>
    <property type="evidence" value="ECO:0007669"/>
    <property type="project" value="TreeGrafter"/>
</dbReference>
<dbReference type="GO" id="GO:0004672">
    <property type="term" value="F:protein kinase activity"/>
    <property type="evidence" value="ECO:0007669"/>
    <property type="project" value="InterPro"/>
</dbReference>
<feature type="binding site" evidence="7">
    <location>
        <position position="168"/>
    </location>
    <ligand>
        <name>ATP</name>
        <dbReference type="ChEBI" id="CHEBI:30616"/>
    </ligand>
</feature>
<sequence length="535" mass="57987">MQPVKSAEPPPRPGKGSQRPRPLPYIPSRRPPPLRGLRELDRSPGYAHKMTEKRAKGLRRTPPICGPELAAIVPSIEKKKRIALADTTPRHTPITPAKPPYRPQKRPAPLFSSSSCPPLSGASSSSRKVGRTLLGSDEFEVQGRLGSGSFGDVYKVRLAKDGGAYAVKRMRRPFRGVNDRKEVLGENMALAAMGESDFCVRHFKSWEHDGSLCILMELCDRGTLEDYLRKWEVPEPTVWAFFADLALGVKHIHAKGFVHFDIKPANIFLASTGKLKIGDFGLAVKARRGAVTLERDGDPVYLAPEALDKQLGAPGFPADIFSLGVVLLEMAADVRLPPNGVEWQRLRSGVIDCLEDIDRSDELKFAIRSAMARKPATRPTAAVLARGFGLKNLTVAISNTLAKKKREIRHFPACVEPAPLVPVVPRASSYPGAAGCPPSIPASASAALREASSSARTNRRGDKKRPLAALSSPSLPRITAQAQAEAEARPRPHPPQPPSPRPGGGGAREGQEASPEQGPRNLFEEFSQCPVANET</sequence>
<accession>A0A7S4DNC1</accession>
<evidence type="ECO:0000313" key="10">
    <source>
        <dbReference type="EMBL" id="CAE0660102.1"/>
    </source>
</evidence>
<dbReference type="InterPro" id="IPR000719">
    <property type="entry name" value="Prot_kinase_dom"/>
</dbReference>
<keyword evidence="2 7" id="KW-0547">Nucleotide-binding</keyword>
<evidence type="ECO:0000259" key="9">
    <source>
        <dbReference type="PROSITE" id="PS50011"/>
    </source>
</evidence>
<name>A0A7S4DNC1_9EUKA</name>
<proteinExistence type="inferred from homology"/>
<dbReference type="Gene3D" id="1.10.510.10">
    <property type="entry name" value="Transferase(Phosphotransferase) domain 1"/>
    <property type="match status" value="1"/>
</dbReference>
<evidence type="ECO:0000256" key="8">
    <source>
        <dbReference type="SAM" id="MobiDB-lite"/>
    </source>
</evidence>
<dbReference type="InterPro" id="IPR050339">
    <property type="entry name" value="CC_SR_Kinase"/>
</dbReference>
<evidence type="ECO:0000256" key="1">
    <source>
        <dbReference type="ARBA" id="ARBA00022679"/>
    </source>
</evidence>
<evidence type="ECO:0000256" key="7">
    <source>
        <dbReference type="PROSITE-ProRule" id="PRU10141"/>
    </source>
</evidence>
<feature type="region of interest" description="Disordered" evidence="8">
    <location>
        <begin position="89"/>
        <end position="128"/>
    </location>
</feature>
<reference evidence="10" key="1">
    <citation type="submission" date="2021-01" db="EMBL/GenBank/DDBJ databases">
        <authorList>
            <person name="Corre E."/>
            <person name="Pelletier E."/>
            <person name="Niang G."/>
            <person name="Scheremetjew M."/>
            <person name="Finn R."/>
            <person name="Kale V."/>
            <person name="Holt S."/>
            <person name="Cochrane G."/>
            <person name="Meng A."/>
            <person name="Brown T."/>
            <person name="Cohen L."/>
        </authorList>
    </citation>
    <scope>NUCLEOTIDE SEQUENCE</scope>
    <source>
        <strain evidence="10">CCCM811</strain>
    </source>
</reference>
<keyword evidence="1" id="KW-0808">Transferase</keyword>
<organism evidence="10">
    <name type="scientific">Lotharella globosa</name>
    <dbReference type="NCBI Taxonomy" id="91324"/>
    <lineage>
        <taxon>Eukaryota</taxon>
        <taxon>Sar</taxon>
        <taxon>Rhizaria</taxon>
        <taxon>Cercozoa</taxon>
        <taxon>Chlorarachniophyceae</taxon>
        <taxon>Lotharella</taxon>
    </lineage>
</organism>
<dbReference type="PANTHER" id="PTHR11042:SF190">
    <property type="entry name" value="MITOSIS INHIBITOR PROTEIN KINASE MIK1"/>
    <property type="match status" value="1"/>
</dbReference>
<dbReference type="Pfam" id="PF00069">
    <property type="entry name" value="Pkinase"/>
    <property type="match status" value="1"/>
</dbReference>
<feature type="compositionally biased region" description="Pro residues" evidence="8">
    <location>
        <begin position="21"/>
        <end position="34"/>
    </location>
</feature>
<dbReference type="InterPro" id="IPR011009">
    <property type="entry name" value="Kinase-like_dom_sf"/>
</dbReference>
<keyword evidence="4 7" id="KW-0067">ATP-binding</keyword>
<dbReference type="Gene3D" id="3.30.200.20">
    <property type="entry name" value="Phosphorylase Kinase, domain 1"/>
    <property type="match status" value="1"/>
</dbReference>
<evidence type="ECO:0000256" key="6">
    <source>
        <dbReference type="ARBA" id="ARBA00037982"/>
    </source>
</evidence>
<dbReference type="GO" id="GO:0005737">
    <property type="term" value="C:cytoplasm"/>
    <property type="evidence" value="ECO:0007669"/>
    <property type="project" value="TreeGrafter"/>
</dbReference>
<evidence type="ECO:0000256" key="3">
    <source>
        <dbReference type="ARBA" id="ARBA00022777"/>
    </source>
</evidence>
<comment type="similarity">
    <text evidence="6">Belongs to the protein kinase superfamily. Ser/Thr protein kinase family. GCN2 subfamily.</text>
</comment>
<keyword evidence="5" id="KW-0652">Protein synthesis inhibitor</keyword>
<feature type="region of interest" description="Disordered" evidence="8">
    <location>
        <begin position="447"/>
        <end position="535"/>
    </location>
</feature>
<dbReference type="InterPro" id="IPR008271">
    <property type="entry name" value="Ser/Thr_kinase_AS"/>
</dbReference>
<dbReference type="PROSITE" id="PS50011">
    <property type="entry name" value="PROTEIN_KINASE_DOM"/>
    <property type="match status" value="1"/>
</dbReference>
<dbReference type="GO" id="GO:0110031">
    <property type="term" value="P:negative regulation of G2/MI transition of meiotic cell cycle"/>
    <property type="evidence" value="ECO:0007669"/>
    <property type="project" value="TreeGrafter"/>
</dbReference>
<dbReference type="SMART" id="SM00220">
    <property type="entry name" value="S_TKc"/>
    <property type="match status" value="1"/>
</dbReference>
<dbReference type="GO" id="GO:0017148">
    <property type="term" value="P:negative regulation of translation"/>
    <property type="evidence" value="ECO:0007669"/>
    <property type="project" value="UniProtKB-KW"/>
</dbReference>
<dbReference type="EMBL" id="HBIV01016052">
    <property type="protein sequence ID" value="CAE0660102.1"/>
    <property type="molecule type" value="Transcribed_RNA"/>
</dbReference>
<dbReference type="InterPro" id="IPR017441">
    <property type="entry name" value="Protein_kinase_ATP_BS"/>
</dbReference>
<feature type="region of interest" description="Disordered" evidence="8">
    <location>
        <begin position="1"/>
        <end position="62"/>
    </location>
</feature>
<keyword evidence="3" id="KW-0418">Kinase</keyword>
<dbReference type="PROSITE" id="PS00107">
    <property type="entry name" value="PROTEIN_KINASE_ATP"/>
    <property type="match status" value="1"/>
</dbReference>
<evidence type="ECO:0000256" key="2">
    <source>
        <dbReference type="ARBA" id="ARBA00022741"/>
    </source>
</evidence>
<evidence type="ECO:0000256" key="4">
    <source>
        <dbReference type="ARBA" id="ARBA00022840"/>
    </source>
</evidence>
<dbReference type="SUPFAM" id="SSF56112">
    <property type="entry name" value="Protein kinase-like (PK-like)"/>
    <property type="match status" value="1"/>
</dbReference>
<dbReference type="AlphaFoldDB" id="A0A7S4DNC1"/>
<dbReference type="PANTHER" id="PTHR11042">
    <property type="entry name" value="EUKARYOTIC TRANSLATION INITIATION FACTOR 2-ALPHA KINASE EIF2-ALPHA KINASE -RELATED"/>
    <property type="match status" value="1"/>
</dbReference>
<feature type="domain" description="Protein kinase" evidence="9">
    <location>
        <begin position="139"/>
        <end position="395"/>
    </location>
</feature>
<dbReference type="GO" id="GO:0005524">
    <property type="term" value="F:ATP binding"/>
    <property type="evidence" value="ECO:0007669"/>
    <property type="project" value="UniProtKB-UniRule"/>
</dbReference>